<comment type="caution">
    <text evidence="1">The sequence shown here is derived from an EMBL/GenBank/DDBJ whole genome shotgun (WGS) entry which is preliminary data.</text>
</comment>
<organism evidence="1 2">
    <name type="scientific">Burkholderia stabilis</name>
    <dbReference type="NCBI Taxonomy" id="95485"/>
    <lineage>
        <taxon>Bacteria</taxon>
        <taxon>Pseudomonadati</taxon>
        <taxon>Pseudomonadota</taxon>
        <taxon>Betaproteobacteria</taxon>
        <taxon>Burkholderiales</taxon>
        <taxon>Burkholderiaceae</taxon>
        <taxon>Burkholderia</taxon>
        <taxon>Burkholderia cepacia complex</taxon>
    </lineage>
</organism>
<dbReference type="RefSeq" id="WP_129517978.1">
    <property type="nucleotide sequence ID" value="NZ_QWEX01000003.1"/>
</dbReference>
<dbReference type="Proteomes" id="UP000289650">
    <property type="component" value="Unassembled WGS sequence"/>
</dbReference>
<proteinExistence type="predicted"/>
<evidence type="ECO:0000313" key="1">
    <source>
        <dbReference type="EMBL" id="RXV65540.1"/>
    </source>
</evidence>
<dbReference type="EMBL" id="QWEX01000003">
    <property type="protein sequence ID" value="RXV65540.1"/>
    <property type="molecule type" value="Genomic_DNA"/>
</dbReference>
<reference evidence="1 2" key="1">
    <citation type="submission" date="2018-08" db="EMBL/GenBank/DDBJ databases">
        <title>Mountain-cultivated ginseng endophyte, Burkholderia stabilis and its activity against ginseng root rot disease.</title>
        <authorList>
            <person name="Tapan Kumar M."/>
            <person name="Bae H."/>
            <person name="Shanmugam G."/>
            <person name="Jeon J."/>
        </authorList>
    </citation>
    <scope>NUCLEOTIDE SEQUENCE [LARGE SCALE GENOMIC DNA]</scope>
    <source>
        <strain evidence="1 2">EB159</strain>
    </source>
</reference>
<accession>A0A4Q2A9Z2</accession>
<protein>
    <submittedName>
        <fullName evidence="1">Uncharacterized protein</fullName>
    </submittedName>
</protein>
<dbReference type="AlphaFoldDB" id="A0A4Q2A9Z2"/>
<sequence>MAVGAVAGAPLPPVVDAVPVVEVVLVAEMLVPGDEPTSSPPHADKPIAAATKHIVNIPK</sequence>
<evidence type="ECO:0000313" key="2">
    <source>
        <dbReference type="Proteomes" id="UP000289650"/>
    </source>
</evidence>
<name>A0A4Q2A9Z2_9BURK</name>
<gene>
    <name evidence="1" type="ORF">D1006_36390</name>
</gene>